<dbReference type="PANTHER" id="PTHR11559">
    <property type="entry name" value="CARBOXYLESTERASE"/>
    <property type="match status" value="1"/>
</dbReference>
<dbReference type="PROSITE" id="PS00941">
    <property type="entry name" value="CARBOXYLESTERASE_B_2"/>
    <property type="match status" value="1"/>
</dbReference>
<proteinExistence type="inferred from homology"/>
<dbReference type="InterPro" id="IPR006311">
    <property type="entry name" value="TAT_signal"/>
</dbReference>
<keyword evidence="6" id="KW-1185">Reference proteome</keyword>
<accession>A0A6P1VRA2</accession>
<evidence type="ECO:0000259" key="4">
    <source>
        <dbReference type="Pfam" id="PF00135"/>
    </source>
</evidence>
<dbReference type="KEGG" id="senf:GJR95_02080"/>
<evidence type="ECO:0000256" key="3">
    <source>
        <dbReference type="RuleBase" id="RU361235"/>
    </source>
</evidence>
<dbReference type="Pfam" id="PF00135">
    <property type="entry name" value="COesterase"/>
    <property type="match status" value="1"/>
</dbReference>
<evidence type="ECO:0000256" key="2">
    <source>
        <dbReference type="ARBA" id="ARBA00022801"/>
    </source>
</evidence>
<protein>
    <recommendedName>
        <fullName evidence="3">Carboxylic ester hydrolase</fullName>
        <ecNumber evidence="3">3.1.1.-</ecNumber>
    </recommendedName>
</protein>
<sequence length="552" mass="60485">MHMIQRRDFLTQLSLATAAISLPQVAFPSAPKADEFVEVAITHGRIRGMRKEGVNLFKGIPYGGRISGDRRFRRPAPLEKWTGVRDALEFGAPAIQNPRRNEPAPSEDCLFLNVWTPANDHKKRPVLFYSHGGGFVVGSGASGGQDGSNLARNFDVVVVETNHRLGLLGFLYLDDIGGPDYAGSGNMGMLDIVDGLKWVHDNIAQFGGDPANVMIWGESGGGAKTSCLYAMPSAAPYFNKASIESGPGVRMTPKETAAETTALLLKELNIDPKDWKKLLDVPAADLLAIQGKLPSVAPFLGKNTKGAVLRRAGGFGPVVDGVVLPHHPFDPTAPALSKNKPLLVGWNEDEYTFFAWERKDTEFAKLDFDGLQKRLEPQYGEDTPKLIAAYRKARPNATAPQLYIAISSIAMMGLGSVDIAEKKVKEGGAPVYLYNFGYKSEKPIPGTDYPMGTPHAMDISFKFNNEIPPRDGSAPKESFFGGNRPERFVASHHFAELWTTFARTGKPAAKDVPQWPAYNLKTRPTMRIDAQCEIIDNRFSQELAMWRSIGKL</sequence>
<dbReference type="InterPro" id="IPR029058">
    <property type="entry name" value="AB_hydrolase_fold"/>
</dbReference>
<dbReference type="GO" id="GO:0016787">
    <property type="term" value="F:hydrolase activity"/>
    <property type="evidence" value="ECO:0007669"/>
    <property type="project" value="UniProtKB-KW"/>
</dbReference>
<dbReference type="InterPro" id="IPR019826">
    <property type="entry name" value="Carboxylesterase_B_AS"/>
</dbReference>
<dbReference type="Proteomes" id="UP000464577">
    <property type="component" value="Chromosome"/>
</dbReference>
<gene>
    <name evidence="5" type="ORF">GJR95_02080</name>
</gene>
<dbReference type="EC" id="3.1.1.-" evidence="3"/>
<dbReference type="Gene3D" id="3.40.50.1820">
    <property type="entry name" value="alpha/beta hydrolase"/>
    <property type="match status" value="1"/>
</dbReference>
<dbReference type="InterPro" id="IPR002018">
    <property type="entry name" value="CarbesteraseB"/>
</dbReference>
<evidence type="ECO:0000256" key="1">
    <source>
        <dbReference type="ARBA" id="ARBA00005964"/>
    </source>
</evidence>
<evidence type="ECO:0000313" key="6">
    <source>
        <dbReference type="Proteomes" id="UP000464577"/>
    </source>
</evidence>
<dbReference type="SUPFAM" id="SSF53474">
    <property type="entry name" value="alpha/beta-Hydrolases"/>
    <property type="match status" value="1"/>
</dbReference>
<dbReference type="AlphaFoldDB" id="A0A6P1VRA2"/>
<dbReference type="PROSITE" id="PS00122">
    <property type="entry name" value="CARBOXYLESTERASE_B_1"/>
    <property type="match status" value="1"/>
</dbReference>
<dbReference type="InterPro" id="IPR050309">
    <property type="entry name" value="Type-B_Carboxylest/Lipase"/>
</dbReference>
<name>A0A6P1VRA2_9BACT</name>
<dbReference type="PROSITE" id="PS51318">
    <property type="entry name" value="TAT"/>
    <property type="match status" value="1"/>
</dbReference>
<dbReference type="InterPro" id="IPR019819">
    <property type="entry name" value="Carboxylesterase_B_CS"/>
</dbReference>
<keyword evidence="2 3" id="KW-0378">Hydrolase</keyword>
<feature type="domain" description="Carboxylesterase type B" evidence="4">
    <location>
        <begin position="38"/>
        <end position="546"/>
    </location>
</feature>
<organism evidence="5 6">
    <name type="scientific">Spirosoma endbachense</name>
    <dbReference type="NCBI Taxonomy" id="2666025"/>
    <lineage>
        <taxon>Bacteria</taxon>
        <taxon>Pseudomonadati</taxon>
        <taxon>Bacteroidota</taxon>
        <taxon>Cytophagia</taxon>
        <taxon>Cytophagales</taxon>
        <taxon>Cytophagaceae</taxon>
        <taxon>Spirosoma</taxon>
    </lineage>
</organism>
<dbReference type="EMBL" id="CP045997">
    <property type="protein sequence ID" value="QHV93886.1"/>
    <property type="molecule type" value="Genomic_DNA"/>
</dbReference>
<evidence type="ECO:0000313" key="5">
    <source>
        <dbReference type="EMBL" id="QHV93886.1"/>
    </source>
</evidence>
<reference evidence="5 6" key="1">
    <citation type="submission" date="2019-11" db="EMBL/GenBank/DDBJ databases">
        <title>Spirosoma endbachense sp. nov., isolated from a natural salt meadow.</title>
        <authorList>
            <person name="Rojas J."/>
            <person name="Ambika Manirajan B."/>
            <person name="Ratering S."/>
            <person name="Suarez C."/>
            <person name="Geissler-Plaum R."/>
            <person name="Schnell S."/>
        </authorList>
    </citation>
    <scope>NUCLEOTIDE SEQUENCE [LARGE SCALE GENOMIC DNA]</scope>
    <source>
        <strain evidence="5 6">I-24</strain>
    </source>
</reference>
<comment type="similarity">
    <text evidence="1 3">Belongs to the type-B carboxylesterase/lipase family.</text>
</comment>